<evidence type="ECO:0000313" key="3">
    <source>
        <dbReference type="Proteomes" id="UP000294933"/>
    </source>
</evidence>
<accession>A0A4Y7Q395</accession>
<reference evidence="2 3" key="1">
    <citation type="submission" date="2018-06" db="EMBL/GenBank/DDBJ databases">
        <title>A transcriptomic atlas of mushroom development highlights an independent origin of complex multicellularity.</title>
        <authorList>
            <consortium name="DOE Joint Genome Institute"/>
            <person name="Krizsan K."/>
            <person name="Almasi E."/>
            <person name="Merenyi Z."/>
            <person name="Sahu N."/>
            <person name="Viragh M."/>
            <person name="Koszo T."/>
            <person name="Mondo S."/>
            <person name="Kiss B."/>
            <person name="Balint B."/>
            <person name="Kues U."/>
            <person name="Barry K."/>
            <person name="Hegedus J.C."/>
            <person name="Henrissat B."/>
            <person name="Johnson J."/>
            <person name="Lipzen A."/>
            <person name="Ohm R."/>
            <person name="Nagy I."/>
            <person name="Pangilinan J."/>
            <person name="Yan J."/>
            <person name="Xiong Y."/>
            <person name="Grigoriev I.V."/>
            <person name="Hibbett D.S."/>
            <person name="Nagy L.G."/>
        </authorList>
    </citation>
    <scope>NUCLEOTIDE SEQUENCE [LARGE SCALE GENOMIC DNA]</scope>
    <source>
        <strain evidence="2 3">SZMC22713</strain>
    </source>
</reference>
<dbReference type="AlphaFoldDB" id="A0A4Y7Q395"/>
<dbReference type="Pfam" id="PF20151">
    <property type="entry name" value="DUF6533"/>
    <property type="match status" value="1"/>
</dbReference>
<keyword evidence="3" id="KW-1185">Reference proteome</keyword>
<protein>
    <recommendedName>
        <fullName evidence="1">DUF6533 domain-containing protein</fullName>
    </recommendedName>
</protein>
<name>A0A4Y7Q395_9AGAM</name>
<evidence type="ECO:0000313" key="2">
    <source>
        <dbReference type="EMBL" id="TDL22127.1"/>
    </source>
</evidence>
<proteinExistence type="predicted"/>
<dbReference type="EMBL" id="ML170176">
    <property type="protein sequence ID" value="TDL22127.1"/>
    <property type="molecule type" value="Genomic_DNA"/>
</dbReference>
<dbReference type="InterPro" id="IPR045340">
    <property type="entry name" value="DUF6533"/>
</dbReference>
<organism evidence="2 3">
    <name type="scientific">Rickenella mellea</name>
    <dbReference type="NCBI Taxonomy" id="50990"/>
    <lineage>
        <taxon>Eukaryota</taxon>
        <taxon>Fungi</taxon>
        <taxon>Dikarya</taxon>
        <taxon>Basidiomycota</taxon>
        <taxon>Agaricomycotina</taxon>
        <taxon>Agaricomycetes</taxon>
        <taxon>Hymenochaetales</taxon>
        <taxon>Rickenellaceae</taxon>
        <taxon>Rickenella</taxon>
    </lineage>
</organism>
<dbReference type="OrthoDB" id="2658772at2759"/>
<sequence>MIPGCLRWLSPPSWIRSPSCSLSDAQPLQLLLSPNLKHTYPISQIWDYCLTFRGEVDLIWTATWNASKVLFILNRYLAFVDPIMLLYGTPPRWRCENIAGVGFAIAQCDELDIFGEYLDAASICGMGTPCTLAVAFWLNSMLSVTYIGATLFTDVRDTQASLMTIIYRDGLLYYICILATTV</sequence>
<dbReference type="VEuPathDB" id="FungiDB:BD410DRAFT_828579"/>
<evidence type="ECO:0000259" key="1">
    <source>
        <dbReference type="Pfam" id="PF20151"/>
    </source>
</evidence>
<dbReference type="Proteomes" id="UP000294933">
    <property type="component" value="Unassembled WGS sequence"/>
</dbReference>
<feature type="non-terminal residue" evidence="2">
    <location>
        <position position="182"/>
    </location>
</feature>
<gene>
    <name evidence="2" type="ORF">BD410DRAFT_828579</name>
</gene>
<feature type="domain" description="DUF6533" evidence="1">
    <location>
        <begin position="45"/>
        <end position="80"/>
    </location>
</feature>